<accession>A0A3E0WK68</accession>
<evidence type="ECO:0000256" key="11">
    <source>
        <dbReference type="PIRNR" id="PIRNR036692"/>
    </source>
</evidence>
<dbReference type="Gene3D" id="3.30.1330.90">
    <property type="entry name" value="D-3-phosphoglycerate dehydrogenase, domain 3"/>
    <property type="match status" value="1"/>
</dbReference>
<feature type="domain" description="Serine dehydratase beta chain" evidence="13">
    <location>
        <begin position="18"/>
        <end position="96"/>
    </location>
</feature>
<dbReference type="InterPro" id="IPR029009">
    <property type="entry name" value="ASB_dom_sf"/>
</dbReference>
<evidence type="ECO:0000256" key="9">
    <source>
        <dbReference type="ARBA" id="ARBA00023239"/>
    </source>
</evidence>
<dbReference type="UniPathway" id="UPA00138"/>
<reference evidence="14 15" key="1">
    <citation type="submission" date="2017-05" db="EMBL/GenBank/DDBJ databases">
        <title>Virgibacillus sp. AK90 isolated from a saltern of Kakinada, India.</title>
        <authorList>
            <person name="Gupta V."/>
            <person name="Sidhu C."/>
            <person name="Korpole S."/>
            <person name="Pinnaka A.K."/>
        </authorList>
    </citation>
    <scope>NUCLEOTIDE SEQUENCE [LARGE SCALE GENOMIC DNA]</scope>
    <source>
        <strain evidence="14 15">AK90</strain>
    </source>
</reference>
<keyword evidence="4 11" id="KW-0312">Gluconeogenesis</keyword>
<evidence type="ECO:0000259" key="13">
    <source>
        <dbReference type="Pfam" id="PF03315"/>
    </source>
</evidence>
<evidence type="ECO:0000256" key="6">
    <source>
        <dbReference type="ARBA" id="ARBA00022723"/>
    </source>
</evidence>
<gene>
    <name evidence="14" type="ORF">CAI16_16670</name>
</gene>
<keyword evidence="5 11" id="KW-0004">4Fe-4S</keyword>
<dbReference type="GO" id="GO:0046872">
    <property type="term" value="F:metal ion binding"/>
    <property type="evidence" value="ECO:0007669"/>
    <property type="project" value="UniProtKB-UniRule"/>
</dbReference>
<evidence type="ECO:0000313" key="14">
    <source>
        <dbReference type="EMBL" id="RFA32869.1"/>
    </source>
</evidence>
<comment type="cofactor">
    <cofactor evidence="1 12">
        <name>[4Fe-4S] cluster</name>
        <dbReference type="ChEBI" id="CHEBI:49883"/>
    </cofactor>
</comment>
<dbReference type="EMBL" id="NFZX01000050">
    <property type="protein sequence ID" value="RFA32869.1"/>
    <property type="molecule type" value="Genomic_DNA"/>
</dbReference>
<evidence type="ECO:0000313" key="15">
    <source>
        <dbReference type="Proteomes" id="UP000256488"/>
    </source>
</evidence>
<dbReference type="Proteomes" id="UP000256488">
    <property type="component" value="Unassembled WGS sequence"/>
</dbReference>
<organism evidence="14 15">
    <name type="scientific">Virgibacillus dokdonensis</name>
    <dbReference type="NCBI Taxonomy" id="302167"/>
    <lineage>
        <taxon>Bacteria</taxon>
        <taxon>Bacillati</taxon>
        <taxon>Bacillota</taxon>
        <taxon>Bacilli</taxon>
        <taxon>Bacillales</taxon>
        <taxon>Bacillaceae</taxon>
        <taxon>Virgibacillus</taxon>
    </lineage>
</organism>
<keyword evidence="9 11" id="KW-0456">Lyase</keyword>
<comment type="similarity">
    <text evidence="3 11 12">Belongs to the iron-sulfur dependent L-serine dehydratase family.</text>
</comment>
<name>A0A3E0WK68_9BACI</name>
<dbReference type="InterPro" id="IPR005131">
    <property type="entry name" value="Ser_deHydtase_bsu"/>
</dbReference>
<dbReference type="PANTHER" id="PTHR30182:SF12">
    <property type="entry name" value="L-SERINE DEHYDRATASE, BETA CHAIN-RELATED"/>
    <property type="match status" value="1"/>
</dbReference>
<dbReference type="GO" id="GO:0006094">
    <property type="term" value="P:gluconeogenesis"/>
    <property type="evidence" value="ECO:0007669"/>
    <property type="project" value="UniProtKB-UniRule"/>
</dbReference>
<evidence type="ECO:0000256" key="4">
    <source>
        <dbReference type="ARBA" id="ARBA00022432"/>
    </source>
</evidence>
<evidence type="ECO:0000256" key="5">
    <source>
        <dbReference type="ARBA" id="ARBA00022485"/>
    </source>
</evidence>
<evidence type="ECO:0000256" key="7">
    <source>
        <dbReference type="ARBA" id="ARBA00023004"/>
    </source>
</evidence>
<sequence length="232" mass="25407">MVMSVVTMREKKNVSYKSCFDVIGPVMIGPSSSHTAGALAMGLIANKLFKKLPKKVVVKYYESFAETHKGHGTDLAIISGILGFEADDSRVLEAIKIAESKGIDITFLEKSGDSPAGHPNTADIYLEDDSRYIRTMGISVGGGLIKVKHIEIDGFTLQLEGSLPIMIAISGSNNLELELHRILKKHDVDINNSTSLEKDGKYLYQFDLDSQLSSDAQKELEKLSETANIIIF</sequence>
<evidence type="ECO:0000256" key="2">
    <source>
        <dbReference type="ARBA" id="ARBA00004742"/>
    </source>
</evidence>
<comment type="caution">
    <text evidence="14">The sequence shown here is derived from an EMBL/GenBank/DDBJ whole genome shotgun (WGS) entry which is preliminary data.</text>
</comment>
<dbReference type="PIRSF" id="PIRSF036692">
    <property type="entry name" value="SDH_B"/>
    <property type="match status" value="1"/>
</dbReference>
<dbReference type="InterPro" id="IPR051318">
    <property type="entry name" value="Fe-S_L-Ser"/>
</dbReference>
<evidence type="ECO:0000256" key="1">
    <source>
        <dbReference type="ARBA" id="ARBA00001966"/>
    </source>
</evidence>
<dbReference type="PANTHER" id="PTHR30182">
    <property type="entry name" value="L-SERINE DEHYDRATASE"/>
    <property type="match status" value="1"/>
</dbReference>
<dbReference type="InterPro" id="IPR004643">
    <property type="entry name" value="Fe-S_L-Ser_bsu"/>
</dbReference>
<protein>
    <recommendedName>
        <fullName evidence="11">L-serine deaminase</fullName>
    </recommendedName>
</protein>
<evidence type="ECO:0000256" key="10">
    <source>
        <dbReference type="ARBA" id="ARBA00049406"/>
    </source>
</evidence>
<comment type="catalytic activity">
    <reaction evidence="10 11 12">
        <text>L-serine = pyruvate + NH4(+)</text>
        <dbReference type="Rhea" id="RHEA:19169"/>
        <dbReference type="ChEBI" id="CHEBI:15361"/>
        <dbReference type="ChEBI" id="CHEBI:28938"/>
        <dbReference type="ChEBI" id="CHEBI:33384"/>
        <dbReference type="EC" id="4.3.1.17"/>
    </reaction>
</comment>
<dbReference type="NCBIfam" id="TIGR00719">
    <property type="entry name" value="sda_beta"/>
    <property type="match status" value="1"/>
</dbReference>
<proteinExistence type="inferred from homology"/>
<keyword evidence="8 11" id="KW-0411">Iron-sulfur</keyword>
<evidence type="ECO:0000256" key="3">
    <source>
        <dbReference type="ARBA" id="ARBA00008636"/>
    </source>
</evidence>
<dbReference type="SUPFAM" id="SSF143548">
    <property type="entry name" value="Serine metabolism enzymes domain"/>
    <property type="match status" value="1"/>
</dbReference>
<dbReference type="AlphaFoldDB" id="A0A3E0WK68"/>
<keyword evidence="6 11" id="KW-0479">Metal-binding</keyword>
<evidence type="ECO:0000256" key="12">
    <source>
        <dbReference type="RuleBase" id="RU366059"/>
    </source>
</evidence>
<evidence type="ECO:0000256" key="8">
    <source>
        <dbReference type="ARBA" id="ARBA00023014"/>
    </source>
</evidence>
<dbReference type="GO" id="GO:0003941">
    <property type="term" value="F:L-serine ammonia-lyase activity"/>
    <property type="evidence" value="ECO:0007669"/>
    <property type="project" value="UniProtKB-UniRule"/>
</dbReference>
<comment type="pathway">
    <text evidence="2 11">Carbohydrate biosynthesis; gluconeogenesis.</text>
</comment>
<keyword evidence="7 11" id="KW-0408">Iron</keyword>
<dbReference type="GO" id="GO:0051539">
    <property type="term" value="F:4 iron, 4 sulfur cluster binding"/>
    <property type="evidence" value="ECO:0007669"/>
    <property type="project" value="UniProtKB-UniRule"/>
</dbReference>
<dbReference type="Pfam" id="PF03315">
    <property type="entry name" value="SDH_beta"/>
    <property type="match status" value="1"/>
</dbReference>